<evidence type="ECO:0000313" key="2">
    <source>
        <dbReference type="Proteomes" id="UP000030656"/>
    </source>
</evidence>
<dbReference type="Proteomes" id="UP000030656">
    <property type="component" value="Unassembled WGS sequence"/>
</dbReference>
<dbReference type="OrthoDB" id="371771at2759"/>
<dbReference type="PANTHER" id="PTHR48194">
    <property type="entry name" value="FINGER PROTEIN, PUTATIVE-RELATED"/>
    <property type="match status" value="1"/>
</dbReference>
<evidence type="ECO:0000313" key="1">
    <source>
        <dbReference type="EMBL" id="ETW31559.1"/>
    </source>
</evidence>
<proteinExistence type="predicted"/>
<gene>
    <name evidence="1" type="ORF">PFFCH_01047</name>
</gene>
<dbReference type="EMBL" id="KI927842">
    <property type="protein sequence ID" value="ETW31559.1"/>
    <property type="molecule type" value="Genomic_DNA"/>
</dbReference>
<dbReference type="AlphaFoldDB" id="A0A024VS44"/>
<organism evidence="1 2">
    <name type="scientific">Plasmodium falciparum FCH/4</name>
    <dbReference type="NCBI Taxonomy" id="1036724"/>
    <lineage>
        <taxon>Eukaryota</taxon>
        <taxon>Sar</taxon>
        <taxon>Alveolata</taxon>
        <taxon>Apicomplexa</taxon>
        <taxon>Aconoidasida</taxon>
        <taxon>Haemosporida</taxon>
        <taxon>Plasmodiidae</taxon>
        <taxon>Plasmodium</taxon>
        <taxon>Plasmodium (Laverania)</taxon>
    </lineage>
</organism>
<accession>A0A024VS44</accession>
<protein>
    <submittedName>
        <fullName evidence="1">Uncharacterized protein</fullName>
    </submittedName>
</protein>
<name>A0A024VS44_PLAFA</name>
<sequence>MMFPCINNIYKIKKIINVKSKRFSKYFFSEPFIFNFENLENLKKIKDPSVNDYSSQKINEDKHIEQNQELPKTSNVDNVKGYNHLIDIYTSFDKDALKKTRKVYNIVERKLRKFENTPLNKYFYIFYKNEKYLSEVEIIHIVYLALKNRKCHLLDKDEQININIDADIIFNQEQLNKTRNDNNLEDISCNTSVNSYDIKESKVEYDVQNKVCEKYNSYDNNNNNNNNNILESYNTRNVSYEENIKNDIPNNLDNIKEIKTNALNTINHNNNNKYNNIKIDEKGQNDYIYKLLYILNNKLKLNKNYIIKFTIKDIYKLSYCQHHYHIYYNNFIPLYLCAFLKREINYIKQNKNIYQIKDENQLDFLLNLLILEKKNLNTYFFHILYDYLFHVIKKENLYNITCKHVCLLLNINRFESTKYDMFFFLRMERDKDIMRKLSLKDINYLLFYQLKNEINIVKNVDTTNKLKSINDIHNNNNNFNYMNNFCIKWLSLFFSTIINKCILMNNSQINLEIIQNIHLLSQILLHYDYSKQYFNIYDKYLELIYNLYSYMNIRVNNFVENIKNNNININFFITLSLALSVIKSNININDNFYRIKYYKQNILYKKDITQVMYICDNNLVGHINTYIPFDDNFLYSYILDKLKNIYSYHENGTNYIYILKDLKQNYSYNISKDDMLVQQHDLSTDKKNIKNKIDNYYKNKQKIIHDSIDKKDNNNNIYITRG</sequence>
<dbReference type="InterPro" id="IPR053129">
    <property type="entry name" value="Integrator_complex_assoc"/>
</dbReference>
<reference evidence="1 2" key="2">
    <citation type="submission" date="2013-02" db="EMBL/GenBank/DDBJ databases">
        <title>The Genome Sequence of Plasmodium falciparum FCH/4.</title>
        <authorList>
            <consortium name="The Broad Institute Genome Sequencing Platform"/>
            <consortium name="The Broad Institute Genome Sequencing Center for Infectious Disease"/>
            <person name="Neafsey D."/>
            <person name="Cheeseman I."/>
            <person name="Volkman S."/>
            <person name="Adams J."/>
            <person name="Walker B."/>
            <person name="Young S.K."/>
            <person name="Zeng Q."/>
            <person name="Gargeya S."/>
            <person name="Fitzgerald M."/>
            <person name="Haas B."/>
            <person name="Abouelleil A."/>
            <person name="Alvarado L."/>
            <person name="Arachchi H.M."/>
            <person name="Berlin A.M."/>
            <person name="Chapman S.B."/>
            <person name="Dewar J."/>
            <person name="Goldberg J."/>
            <person name="Griggs A."/>
            <person name="Gujja S."/>
            <person name="Hansen M."/>
            <person name="Howarth C."/>
            <person name="Imamovic A."/>
            <person name="Larimer J."/>
            <person name="McCowan C."/>
            <person name="Murphy C."/>
            <person name="Neiman D."/>
            <person name="Pearson M."/>
            <person name="Priest M."/>
            <person name="Roberts A."/>
            <person name="Saif S."/>
            <person name="Shea T."/>
            <person name="Sisk P."/>
            <person name="Sykes S."/>
            <person name="Wortman J."/>
            <person name="Nusbaum C."/>
            <person name="Birren B."/>
        </authorList>
    </citation>
    <scope>NUCLEOTIDE SEQUENCE [LARGE SCALE GENOMIC DNA]</scope>
    <source>
        <strain evidence="1 2">FCH/4</strain>
    </source>
</reference>
<dbReference type="PANTHER" id="PTHR48194:SF1">
    <property type="entry name" value="INTEGRATOR COMPLEX SUBUNIT 10-LIKE PROTEIN"/>
    <property type="match status" value="1"/>
</dbReference>
<reference evidence="1 2" key="1">
    <citation type="submission" date="2013-02" db="EMBL/GenBank/DDBJ databases">
        <title>The Genome Annotation of Plasmodium falciparum FCH/4.</title>
        <authorList>
            <consortium name="The Broad Institute Genome Sequencing Platform"/>
            <consortium name="The Broad Institute Genome Sequencing Center for Infectious Disease"/>
            <person name="Neafsey D."/>
            <person name="Hoffman S."/>
            <person name="Volkman S."/>
            <person name="Rosenthal P."/>
            <person name="Walker B."/>
            <person name="Young S.K."/>
            <person name="Zeng Q."/>
            <person name="Gargeya S."/>
            <person name="Fitzgerald M."/>
            <person name="Haas B."/>
            <person name="Abouelleil A."/>
            <person name="Allen A.W."/>
            <person name="Alvarado L."/>
            <person name="Arachchi H.M."/>
            <person name="Berlin A.M."/>
            <person name="Chapman S.B."/>
            <person name="Gainer-Dewar J."/>
            <person name="Goldberg J."/>
            <person name="Griggs A."/>
            <person name="Gujja S."/>
            <person name="Hansen M."/>
            <person name="Howarth C."/>
            <person name="Imamovic A."/>
            <person name="Ireland A."/>
            <person name="Larimer J."/>
            <person name="McCowan C."/>
            <person name="Murphy C."/>
            <person name="Pearson M."/>
            <person name="Poon T.W."/>
            <person name="Priest M."/>
            <person name="Roberts A."/>
            <person name="Saif S."/>
            <person name="Shea T."/>
            <person name="Sisk P."/>
            <person name="Sykes S."/>
            <person name="Wortman J."/>
            <person name="Nusbaum C."/>
            <person name="Birren B."/>
        </authorList>
    </citation>
    <scope>NUCLEOTIDE SEQUENCE [LARGE SCALE GENOMIC DNA]</scope>
    <source>
        <strain evidence="1 2">FCH/4</strain>
    </source>
</reference>